<dbReference type="SMART" id="SM00382">
    <property type="entry name" value="AAA"/>
    <property type="match status" value="1"/>
</dbReference>
<accession>A0A495CY36</accession>
<feature type="domain" description="ABC transporter" evidence="14">
    <location>
        <begin position="7"/>
        <end position="242"/>
    </location>
</feature>
<reference evidence="15 16" key="1">
    <citation type="submission" date="2018-10" db="EMBL/GenBank/DDBJ databases">
        <title>Genomic Encyclopedia of Type Strains, Phase IV (KMG-IV): sequencing the most valuable type-strain genomes for metagenomic binning, comparative biology and taxonomic classification.</title>
        <authorList>
            <person name="Goeker M."/>
        </authorList>
    </citation>
    <scope>NUCLEOTIDE SEQUENCE [LARGE SCALE GENOMIC DNA]</scope>
    <source>
        <strain evidence="15 16">DSM 4734</strain>
    </source>
</reference>
<gene>
    <name evidence="12" type="primary">ftsE</name>
    <name evidence="15" type="ORF">C7435_3200</name>
</gene>
<organism evidence="15 16">
    <name type="scientific">Maricaulis maris</name>
    <dbReference type="NCBI Taxonomy" id="74318"/>
    <lineage>
        <taxon>Bacteria</taxon>
        <taxon>Pseudomonadati</taxon>
        <taxon>Pseudomonadota</taxon>
        <taxon>Alphaproteobacteria</taxon>
        <taxon>Maricaulales</taxon>
        <taxon>Maricaulaceae</taxon>
        <taxon>Maricaulis</taxon>
    </lineage>
</organism>
<dbReference type="CDD" id="cd03255">
    <property type="entry name" value="ABC_MJ0796_LolCDE_FtsE"/>
    <property type="match status" value="1"/>
</dbReference>
<dbReference type="EMBL" id="RBIM01000008">
    <property type="protein sequence ID" value="RKQ94226.1"/>
    <property type="molecule type" value="Genomic_DNA"/>
</dbReference>
<comment type="similarity">
    <text evidence="3 12">Belongs to the ABC transporter superfamily.</text>
</comment>
<evidence type="ECO:0000256" key="8">
    <source>
        <dbReference type="ARBA" id="ARBA00022741"/>
    </source>
</evidence>
<evidence type="ECO:0000256" key="2">
    <source>
        <dbReference type="ARBA" id="ARBA00004202"/>
    </source>
</evidence>
<evidence type="ECO:0000256" key="5">
    <source>
        <dbReference type="ARBA" id="ARBA00022448"/>
    </source>
</evidence>
<dbReference type="SUPFAM" id="SSF52540">
    <property type="entry name" value="P-loop containing nucleoside triphosphate hydrolases"/>
    <property type="match status" value="1"/>
</dbReference>
<keyword evidence="5" id="KW-0813">Transport</keyword>
<dbReference type="FunFam" id="3.40.50.300:FF:000056">
    <property type="entry name" value="Cell division ATP-binding protein FtsE"/>
    <property type="match status" value="1"/>
</dbReference>
<dbReference type="PANTHER" id="PTHR24220">
    <property type="entry name" value="IMPORT ATP-BINDING PROTEIN"/>
    <property type="match status" value="1"/>
</dbReference>
<keyword evidence="7 12" id="KW-0132">Cell division</keyword>
<evidence type="ECO:0000256" key="11">
    <source>
        <dbReference type="ARBA" id="ARBA00023306"/>
    </source>
</evidence>
<dbReference type="InterPro" id="IPR003593">
    <property type="entry name" value="AAA+_ATPase"/>
</dbReference>
<evidence type="ECO:0000256" key="13">
    <source>
        <dbReference type="SAM" id="MobiDB-lite"/>
    </source>
</evidence>
<keyword evidence="6 12" id="KW-1003">Cell membrane</keyword>
<dbReference type="GO" id="GO:0005524">
    <property type="term" value="F:ATP binding"/>
    <property type="evidence" value="ECO:0007669"/>
    <property type="project" value="UniProtKB-UniRule"/>
</dbReference>
<evidence type="ECO:0000256" key="7">
    <source>
        <dbReference type="ARBA" id="ARBA00022618"/>
    </source>
</evidence>
<comment type="subcellular location">
    <subcellularLocation>
        <location evidence="12">Cell inner membrane</location>
        <topology evidence="12">Peripheral membrane protein</topology>
        <orientation evidence="12">Cytoplasmic side</orientation>
    </subcellularLocation>
    <subcellularLocation>
        <location evidence="2">Cell membrane</location>
        <topology evidence="2">Peripheral membrane protein</topology>
    </subcellularLocation>
</comment>
<evidence type="ECO:0000256" key="1">
    <source>
        <dbReference type="ARBA" id="ARBA00002579"/>
    </source>
</evidence>
<keyword evidence="11 12" id="KW-0131">Cell cycle</keyword>
<dbReference type="RefSeq" id="WP_121212440.1">
    <property type="nucleotide sequence ID" value="NZ_RBIM01000008.1"/>
</dbReference>
<feature type="region of interest" description="Disordered" evidence="13">
    <location>
        <begin position="232"/>
        <end position="273"/>
    </location>
</feature>
<dbReference type="Pfam" id="PF00005">
    <property type="entry name" value="ABC_tran"/>
    <property type="match status" value="1"/>
</dbReference>
<dbReference type="PANTHER" id="PTHR24220:SF470">
    <property type="entry name" value="CELL DIVISION ATP-BINDING PROTEIN FTSE"/>
    <property type="match status" value="1"/>
</dbReference>
<dbReference type="InterPro" id="IPR003439">
    <property type="entry name" value="ABC_transporter-like_ATP-bd"/>
</dbReference>
<protein>
    <recommendedName>
        <fullName evidence="4 12">Cell division ATP-binding protein FtsE</fullName>
    </recommendedName>
</protein>
<dbReference type="GO" id="GO:0022857">
    <property type="term" value="F:transmembrane transporter activity"/>
    <property type="evidence" value="ECO:0007669"/>
    <property type="project" value="TreeGrafter"/>
</dbReference>
<evidence type="ECO:0000313" key="16">
    <source>
        <dbReference type="Proteomes" id="UP000273675"/>
    </source>
</evidence>
<dbReference type="InterPro" id="IPR027417">
    <property type="entry name" value="P-loop_NTPase"/>
</dbReference>
<comment type="caution">
    <text evidence="15">The sequence shown here is derived from an EMBL/GenBank/DDBJ whole genome shotgun (WGS) entry which is preliminary data.</text>
</comment>
<dbReference type="Gene3D" id="3.40.50.300">
    <property type="entry name" value="P-loop containing nucleotide triphosphate hydrolases"/>
    <property type="match status" value="1"/>
</dbReference>
<comment type="subunit">
    <text evidence="12">Homodimer. Forms a membrane-associated complex with FtsX.</text>
</comment>
<dbReference type="OrthoDB" id="7627620at2"/>
<name>A0A495CY36_9PROT</name>
<proteinExistence type="inferred from homology"/>
<dbReference type="InterPro" id="IPR017871">
    <property type="entry name" value="ABC_transporter-like_CS"/>
</dbReference>
<dbReference type="GO" id="GO:0051301">
    <property type="term" value="P:cell division"/>
    <property type="evidence" value="ECO:0007669"/>
    <property type="project" value="UniProtKB-UniRule"/>
</dbReference>
<evidence type="ECO:0000256" key="4">
    <source>
        <dbReference type="ARBA" id="ARBA00020019"/>
    </source>
</evidence>
<evidence type="ECO:0000313" key="15">
    <source>
        <dbReference type="EMBL" id="RKQ94226.1"/>
    </source>
</evidence>
<comment type="function">
    <text evidence="1">Part of the ABC transporter FtsEX involved in cellular division. Important for assembly or stability of the septal ring.</text>
</comment>
<evidence type="ECO:0000259" key="14">
    <source>
        <dbReference type="PROSITE" id="PS50893"/>
    </source>
</evidence>
<dbReference type="InterPro" id="IPR017911">
    <property type="entry name" value="MacB-like_ATP-bd"/>
</dbReference>
<dbReference type="GO" id="GO:0005886">
    <property type="term" value="C:plasma membrane"/>
    <property type="evidence" value="ECO:0007669"/>
    <property type="project" value="UniProtKB-SubCell"/>
</dbReference>
<dbReference type="PROSITE" id="PS50893">
    <property type="entry name" value="ABC_TRANSPORTER_2"/>
    <property type="match status" value="1"/>
</dbReference>
<evidence type="ECO:0000256" key="9">
    <source>
        <dbReference type="ARBA" id="ARBA00022840"/>
    </source>
</evidence>
<dbReference type="InterPro" id="IPR005286">
    <property type="entry name" value="Cell_div_FtsE"/>
</dbReference>
<dbReference type="AlphaFoldDB" id="A0A495CY36"/>
<dbReference type="InterPro" id="IPR015854">
    <property type="entry name" value="ABC_transpr_LolD-like"/>
</dbReference>
<evidence type="ECO:0000256" key="3">
    <source>
        <dbReference type="ARBA" id="ARBA00005417"/>
    </source>
</evidence>
<sequence>MDPEPVIRFDNVGMRYGRGPEILRDLSFDLPRGSFQFLTGPSGAGKTSLLRLIYLAAKPSRGLISYFGRDAATLPRNELPDLRRRVGVVFQEFRLLGHMNVFDNVALPLRVAGRKRQDYAEDVAELLTWVGLGDKMNALPATLSGGEQQRVAIARAVVGQPEVLIADEPTGNVDPEMGMRLLRLFAELNKLGTTIIIATHDLQLVRMLDAPVMTLSNGHLHIRPPRSERLRMQEAAEAEAEADRIAAAPAAAAPRSSVEPHETDIADDGDVDE</sequence>
<dbReference type="GO" id="GO:0016887">
    <property type="term" value="F:ATP hydrolysis activity"/>
    <property type="evidence" value="ECO:0007669"/>
    <property type="project" value="InterPro"/>
</dbReference>
<dbReference type="NCBIfam" id="TIGR02673">
    <property type="entry name" value="FtsE"/>
    <property type="match status" value="1"/>
</dbReference>
<evidence type="ECO:0000256" key="6">
    <source>
        <dbReference type="ARBA" id="ARBA00022475"/>
    </source>
</evidence>
<keyword evidence="8 12" id="KW-0547">Nucleotide-binding</keyword>
<keyword evidence="10 12" id="KW-0472">Membrane</keyword>
<dbReference type="Proteomes" id="UP000273675">
    <property type="component" value="Unassembled WGS sequence"/>
</dbReference>
<evidence type="ECO:0000256" key="12">
    <source>
        <dbReference type="RuleBase" id="RU365094"/>
    </source>
</evidence>
<keyword evidence="9 12" id="KW-0067">ATP-binding</keyword>
<evidence type="ECO:0000256" key="10">
    <source>
        <dbReference type="ARBA" id="ARBA00023136"/>
    </source>
</evidence>
<dbReference type="PROSITE" id="PS00211">
    <property type="entry name" value="ABC_TRANSPORTER_1"/>
    <property type="match status" value="1"/>
</dbReference>